<evidence type="ECO:0000313" key="2">
    <source>
        <dbReference type="EMBL" id="CEM27236.1"/>
    </source>
</evidence>
<sequence length="443" mass="45833">MASEDQVNSLSGVSGNADATMEAAGGDSVQQDLQQQQATQADVMLSSPVEAVKEGDGDTKMGDGEAPDLSGDITREPTNNKDSNSPTAAELSEAEKKAAAELTARFIASLAAAAGETPKEGTGIAPPAGADPSGRAAMDEDTGDVGRAKRRPFVDLDVSKVTGEFIESTVQRITRDHREFSTDDLVVLLRLVAQRLRQHEAATLKSLRAGLFTMQVGQDSVKSLFPLLPEETAAELREQLGMGGESETGGGHGHSHNQGGHSHSHSTGGGGGRSFLLREGDPHAYSHGHASSSGHARIHRLQAVSQRLGRAHDTSPAGSGAAAGSSPDAPASAGTLLPPTLTAQPQQVSPSPAEGALGGAAGGEASEQPAAAAAASGVLGAMSDRAELERQRRERYLQMQAAQDERKKQMEEQAKRQAARDSLFSAGASAGLKTTMGKPETYQ</sequence>
<protein>
    <submittedName>
        <fullName evidence="2">Uncharacterized protein</fullName>
    </submittedName>
</protein>
<name>A0A0G4GDA3_9ALVE</name>
<feature type="region of interest" description="Disordered" evidence="1">
    <location>
        <begin position="115"/>
        <end position="148"/>
    </location>
</feature>
<dbReference type="VEuPathDB" id="CryptoDB:Cvel_4553"/>
<feature type="compositionally biased region" description="Polar residues" evidence="1">
    <location>
        <begin position="1"/>
        <end position="14"/>
    </location>
</feature>
<feature type="region of interest" description="Disordered" evidence="1">
    <location>
        <begin position="1"/>
        <end position="96"/>
    </location>
</feature>
<accession>A0A0G4GDA3</accession>
<feature type="compositionally biased region" description="Low complexity" evidence="1">
    <location>
        <begin position="30"/>
        <end position="42"/>
    </location>
</feature>
<dbReference type="AlphaFoldDB" id="A0A0G4GDA3"/>
<feature type="region of interest" description="Disordered" evidence="1">
    <location>
        <begin position="242"/>
        <end position="443"/>
    </location>
</feature>
<feature type="compositionally biased region" description="Low complexity" evidence="1">
    <location>
        <begin position="363"/>
        <end position="381"/>
    </location>
</feature>
<feature type="compositionally biased region" description="Gly residues" evidence="1">
    <location>
        <begin position="242"/>
        <end position="252"/>
    </location>
</feature>
<evidence type="ECO:0000256" key="1">
    <source>
        <dbReference type="SAM" id="MobiDB-lite"/>
    </source>
</evidence>
<reference evidence="2" key="1">
    <citation type="submission" date="2014-11" db="EMBL/GenBank/DDBJ databases">
        <authorList>
            <person name="Otto D Thomas"/>
            <person name="Naeem Raeece"/>
        </authorList>
    </citation>
    <scope>NUCLEOTIDE SEQUENCE</scope>
</reference>
<feature type="compositionally biased region" description="Low complexity" evidence="1">
    <location>
        <begin position="315"/>
        <end position="334"/>
    </location>
</feature>
<dbReference type="EMBL" id="CDMZ01001103">
    <property type="protein sequence ID" value="CEM27236.1"/>
    <property type="molecule type" value="Genomic_DNA"/>
</dbReference>
<proteinExistence type="predicted"/>
<feature type="compositionally biased region" description="Basic and acidic residues" evidence="1">
    <location>
        <begin position="51"/>
        <end position="63"/>
    </location>
</feature>
<organism evidence="2">
    <name type="scientific">Chromera velia CCMP2878</name>
    <dbReference type="NCBI Taxonomy" id="1169474"/>
    <lineage>
        <taxon>Eukaryota</taxon>
        <taxon>Sar</taxon>
        <taxon>Alveolata</taxon>
        <taxon>Colpodellida</taxon>
        <taxon>Chromeraceae</taxon>
        <taxon>Chromera</taxon>
    </lineage>
</organism>
<feature type="compositionally biased region" description="Basic and acidic residues" evidence="1">
    <location>
        <begin position="403"/>
        <end position="419"/>
    </location>
</feature>
<feature type="compositionally biased region" description="Basic and acidic residues" evidence="1">
    <location>
        <begin position="384"/>
        <end position="396"/>
    </location>
</feature>
<feature type="compositionally biased region" description="Low complexity" evidence="1">
    <location>
        <begin position="285"/>
        <end position="295"/>
    </location>
</feature>
<gene>
    <name evidence="2" type="ORF">Cvel_4553</name>
</gene>